<dbReference type="OrthoDB" id="775830at2759"/>
<dbReference type="GO" id="GO:0006508">
    <property type="term" value="P:proteolysis"/>
    <property type="evidence" value="ECO:0007669"/>
    <property type="project" value="UniProtKB-KW"/>
</dbReference>
<comment type="similarity">
    <text evidence="1">Belongs to the peptidase A1 family.</text>
</comment>
<dbReference type="SUPFAM" id="SSF50630">
    <property type="entry name" value="Acid proteases"/>
    <property type="match status" value="1"/>
</dbReference>
<feature type="domain" description="Peptidase A1" evidence="7">
    <location>
        <begin position="106"/>
        <end position="443"/>
    </location>
</feature>
<evidence type="ECO:0000256" key="5">
    <source>
        <dbReference type="ARBA" id="ARBA00023180"/>
    </source>
</evidence>
<dbReference type="CDD" id="cd05476">
    <property type="entry name" value="pepsin_A_like_plant"/>
    <property type="match status" value="1"/>
</dbReference>
<keyword evidence="3" id="KW-0064">Aspartyl protease</keyword>
<dbReference type="PROSITE" id="PS51767">
    <property type="entry name" value="PEPTIDASE_A1"/>
    <property type="match status" value="1"/>
</dbReference>
<organism evidence="8 9">
    <name type="scientific">Carex littledalei</name>
    <dbReference type="NCBI Taxonomy" id="544730"/>
    <lineage>
        <taxon>Eukaryota</taxon>
        <taxon>Viridiplantae</taxon>
        <taxon>Streptophyta</taxon>
        <taxon>Embryophyta</taxon>
        <taxon>Tracheophyta</taxon>
        <taxon>Spermatophyta</taxon>
        <taxon>Magnoliopsida</taxon>
        <taxon>Liliopsida</taxon>
        <taxon>Poales</taxon>
        <taxon>Cyperaceae</taxon>
        <taxon>Cyperoideae</taxon>
        <taxon>Cariceae</taxon>
        <taxon>Carex</taxon>
        <taxon>Carex subgen. Euthyceras</taxon>
    </lineage>
</organism>
<comment type="caution">
    <text evidence="8">The sequence shown here is derived from an EMBL/GenBank/DDBJ whole genome shotgun (WGS) entry which is preliminary data.</text>
</comment>
<dbReference type="InterPro" id="IPR051708">
    <property type="entry name" value="Plant_Aspart_Prot_A1"/>
</dbReference>
<dbReference type="PANTHER" id="PTHR47967">
    <property type="entry name" value="OS07G0603500 PROTEIN-RELATED"/>
    <property type="match status" value="1"/>
</dbReference>
<dbReference type="InterPro" id="IPR032861">
    <property type="entry name" value="TAXi_N"/>
</dbReference>
<accession>A0A833R403</accession>
<dbReference type="InterPro" id="IPR034161">
    <property type="entry name" value="Pepsin-like_plant"/>
</dbReference>
<gene>
    <name evidence="8" type="ORF">FCM35_KLT21503</name>
</gene>
<proteinExistence type="inferred from homology"/>
<feature type="active site" evidence="6">
    <location>
        <position position="124"/>
    </location>
</feature>
<evidence type="ECO:0000313" key="8">
    <source>
        <dbReference type="EMBL" id="KAF3334899.1"/>
    </source>
</evidence>
<name>A0A833R403_9POAL</name>
<dbReference type="PRINTS" id="PR00792">
    <property type="entry name" value="PEPSIN"/>
</dbReference>
<dbReference type="InterPro" id="IPR032799">
    <property type="entry name" value="TAXi_C"/>
</dbReference>
<dbReference type="AlphaFoldDB" id="A0A833R403"/>
<evidence type="ECO:0000256" key="6">
    <source>
        <dbReference type="PIRSR" id="PIRSR601461-1"/>
    </source>
</evidence>
<dbReference type="Gene3D" id="2.40.70.10">
    <property type="entry name" value="Acid Proteases"/>
    <property type="match status" value="2"/>
</dbReference>
<evidence type="ECO:0000313" key="9">
    <source>
        <dbReference type="Proteomes" id="UP000623129"/>
    </source>
</evidence>
<dbReference type="GO" id="GO:0005576">
    <property type="term" value="C:extracellular region"/>
    <property type="evidence" value="ECO:0007669"/>
    <property type="project" value="TreeGrafter"/>
</dbReference>
<evidence type="ECO:0000256" key="1">
    <source>
        <dbReference type="ARBA" id="ARBA00007447"/>
    </source>
</evidence>
<evidence type="ECO:0000256" key="3">
    <source>
        <dbReference type="ARBA" id="ARBA00022750"/>
    </source>
</evidence>
<dbReference type="Pfam" id="PF14541">
    <property type="entry name" value="TAXi_C"/>
    <property type="match status" value="1"/>
</dbReference>
<dbReference type="InterPro" id="IPR033121">
    <property type="entry name" value="PEPTIDASE_A1"/>
</dbReference>
<keyword evidence="2" id="KW-0645">Protease</keyword>
<dbReference type="Proteomes" id="UP000623129">
    <property type="component" value="Unassembled WGS sequence"/>
</dbReference>
<dbReference type="InterPro" id="IPR001461">
    <property type="entry name" value="Aspartic_peptidase_A1"/>
</dbReference>
<dbReference type="PANTHER" id="PTHR47967:SF128">
    <property type="entry name" value="ASPARTIC PROTEINASE CDR1-LIKE"/>
    <property type="match status" value="1"/>
</dbReference>
<dbReference type="InterPro" id="IPR021109">
    <property type="entry name" value="Peptidase_aspartic_dom_sf"/>
</dbReference>
<reference evidence="8" key="1">
    <citation type="submission" date="2020-01" db="EMBL/GenBank/DDBJ databases">
        <title>Genome sequence of Kobresia littledalei, the first chromosome-level genome in the family Cyperaceae.</title>
        <authorList>
            <person name="Qu G."/>
        </authorList>
    </citation>
    <scope>NUCLEOTIDE SEQUENCE</scope>
    <source>
        <strain evidence="8">C.B.Clarke</strain>
        <tissue evidence="8">Leaf</tissue>
    </source>
</reference>
<evidence type="ECO:0000256" key="2">
    <source>
        <dbReference type="ARBA" id="ARBA00022670"/>
    </source>
</evidence>
<evidence type="ECO:0000259" key="7">
    <source>
        <dbReference type="PROSITE" id="PS51767"/>
    </source>
</evidence>
<dbReference type="GO" id="GO:0004190">
    <property type="term" value="F:aspartic-type endopeptidase activity"/>
    <property type="evidence" value="ECO:0007669"/>
    <property type="project" value="UniProtKB-KW"/>
</dbReference>
<feature type="active site" evidence="6">
    <location>
        <position position="330"/>
    </location>
</feature>
<keyword evidence="4" id="KW-0378">Hydrolase</keyword>
<sequence length="450" mass="49854">MISVHANMVSTSFSLFTIFIVSLSKSVFTSARTTGKQLTGFSSDLIHRDSVNSPLFNPSLSHHDRFRASVHRSHTRFNILRRAILSTGKTSRASFQFGLASSNFEYLMTIQVGTPSQSIVAIIDTGSDVVWTNCWSYRKSYKQDAHVFYPKNSSTFHGLECNSGSCNLLNAPERNCSKENDSCRYKLWYGDGSVVYGLLANETFAFNTSDGQHIKVPEVIFGCSDISNVTFDDKQTAGIIGLGQGPLSLVSQLGPLLSYKFSYCFAPYTTNGASGKLNFGSNALFSGPHVSSTPLIKTPLLPSTFFVVQFSGIKVGDLELEPHGSNIILDSGTTLTYLDRKLVQPILERVKNMIHLQIVKDPNFDLCFKTDLNNSKVEYPDIILTLGTVKIKLGPEKAFVNWEDDKRCLNIVTSTTGFQILGNLAQQELHVGYDLQEQRVYFASTDCTRL</sequence>
<keyword evidence="5" id="KW-0325">Glycoprotein</keyword>
<evidence type="ECO:0000256" key="4">
    <source>
        <dbReference type="ARBA" id="ARBA00022801"/>
    </source>
</evidence>
<protein>
    <submittedName>
        <fullName evidence="8">Aspartic proteinase CDR1-like protein</fullName>
    </submittedName>
</protein>
<dbReference type="EMBL" id="SWLB01000009">
    <property type="protein sequence ID" value="KAF3334899.1"/>
    <property type="molecule type" value="Genomic_DNA"/>
</dbReference>
<keyword evidence="9" id="KW-1185">Reference proteome</keyword>
<dbReference type="Pfam" id="PF14543">
    <property type="entry name" value="TAXi_N"/>
    <property type="match status" value="1"/>
</dbReference>